<dbReference type="PANTHER" id="PTHR43156:SF2">
    <property type="entry name" value="STAGE II SPORULATION PROTEIN E"/>
    <property type="match status" value="1"/>
</dbReference>
<dbReference type="AlphaFoldDB" id="A0A1L3GML4"/>
<reference evidence="3 4" key="1">
    <citation type="journal article" date="2017" name="Genome Announc.">
        <title>Complete Genome Sequences of Two Acetylene-Fermenting Pelobacter acetylenicus Strains.</title>
        <authorList>
            <person name="Sutton J.M."/>
            <person name="Baesman S.M."/>
            <person name="Fierst J.L."/>
            <person name="Poret-Peterson A.T."/>
            <person name="Oremland R.S."/>
            <person name="Dunlap D.S."/>
            <person name="Akob D.M."/>
        </authorList>
    </citation>
    <scope>NUCLEOTIDE SEQUENCE [LARGE SCALE GENOMIC DNA]</scope>
    <source>
        <strain evidence="3 4">SFB93</strain>
    </source>
</reference>
<dbReference type="Proteomes" id="UP000182517">
    <property type="component" value="Chromosome"/>
</dbReference>
<accession>A0A1L3GML4</accession>
<dbReference type="EMBL" id="CP015519">
    <property type="protein sequence ID" value="APG27131.1"/>
    <property type="molecule type" value="Genomic_DNA"/>
</dbReference>
<proteinExistence type="predicted"/>
<dbReference type="SMART" id="SM00331">
    <property type="entry name" value="PP2C_SIG"/>
    <property type="match status" value="1"/>
</dbReference>
<keyword evidence="4" id="KW-1185">Reference proteome</keyword>
<dbReference type="KEGG" id="pef:A7E78_04345"/>
<keyword evidence="1" id="KW-0378">Hydrolase</keyword>
<dbReference type="Gene3D" id="3.60.40.10">
    <property type="entry name" value="PPM-type phosphatase domain"/>
    <property type="match status" value="1"/>
</dbReference>
<dbReference type="SUPFAM" id="SSF81606">
    <property type="entry name" value="PP2C-like"/>
    <property type="match status" value="1"/>
</dbReference>
<sequence>MEENGNDLDLGLATQVQKILFPKASPICEWANIGFKNRMAQGVGGDYFDFLTMSDACQVIFLGDVTGHGLHASLIMAILYGYIHRAFSAPCPCRDIVCQINDFLLSFSKRSKDLDQFFSATLFYGIINPKTQKMAFVNAGHPAPLIRRGDTLFTLPATSPPLGFFDNPEITMEGIELKKEDRLLLYTDGITEATNQDGEPFGQERLEQILRQSDYNHLEFLDNLFDALKKFTAKDPPSDDCTAIVVDFHGQFTG</sequence>
<dbReference type="PANTHER" id="PTHR43156">
    <property type="entry name" value="STAGE II SPORULATION PROTEIN E-RELATED"/>
    <property type="match status" value="1"/>
</dbReference>
<evidence type="ECO:0000313" key="4">
    <source>
        <dbReference type="Proteomes" id="UP000182517"/>
    </source>
</evidence>
<dbReference type="Pfam" id="PF07228">
    <property type="entry name" value="SpoIIE"/>
    <property type="match status" value="1"/>
</dbReference>
<dbReference type="STRING" id="1842532.A7E78_04345"/>
<evidence type="ECO:0000313" key="3">
    <source>
        <dbReference type="EMBL" id="APG27131.1"/>
    </source>
</evidence>
<protein>
    <submittedName>
        <fullName evidence="3">Serine/threonine protein phosphatase</fullName>
    </submittedName>
</protein>
<dbReference type="RefSeq" id="WP_072283093.1">
    <property type="nucleotide sequence ID" value="NZ_CP015519.1"/>
</dbReference>
<organism evidence="3 4">
    <name type="scientific">Syntrophotalea acetylenivorans</name>
    <dbReference type="NCBI Taxonomy" id="1842532"/>
    <lineage>
        <taxon>Bacteria</taxon>
        <taxon>Pseudomonadati</taxon>
        <taxon>Thermodesulfobacteriota</taxon>
        <taxon>Desulfuromonadia</taxon>
        <taxon>Desulfuromonadales</taxon>
        <taxon>Syntrophotaleaceae</taxon>
        <taxon>Syntrophotalea</taxon>
    </lineage>
</organism>
<evidence type="ECO:0000256" key="1">
    <source>
        <dbReference type="ARBA" id="ARBA00022801"/>
    </source>
</evidence>
<dbReference type="InterPro" id="IPR036457">
    <property type="entry name" value="PPM-type-like_dom_sf"/>
</dbReference>
<dbReference type="OrthoDB" id="567977at2"/>
<feature type="domain" description="PPM-type phosphatase" evidence="2">
    <location>
        <begin position="30"/>
        <end position="248"/>
    </location>
</feature>
<dbReference type="InterPro" id="IPR001932">
    <property type="entry name" value="PPM-type_phosphatase-like_dom"/>
</dbReference>
<dbReference type="GO" id="GO:0016791">
    <property type="term" value="F:phosphatase activity"/>
    <property type="evidence" value="ECO:0007669"/>
    <property type="project" value="TreeGrafter"/>
</dbReference>
<gene>
    <name evidence="3" type="ORF">A7E78_04345</name>
</gene>
<name>A0A1L3GML4_9BACT</name>
<dbReference type="InterPro" id="IPR052016">
    <property type="entry name" value="Bact_Sigma-Reg"/>
</dbReference>
<evidence type="ECO:0000259" key="2">
    <source>
        <dbReference type="SMART" id="SM00331"/>
    </source>
</evidence>